<dbReference type="GeneID" id="118262790"/>
<sequence>MIFFKYRTCLQIFYFIILNIISLNGEDNIQKVQEILNDLPKASDLEDYLLFLDRILDFYMKYKFYIDINSYSTLFIFGASVHQVLKNQRETLPSDLVFRLEKMFNKSKTLCDYYRAYIERGIKEHELEKSDINTAKISYLFHNVSAWIPFEKFNLELLKRTKIYDRDELETMYGPWERYAKSISSVKMCIPSEEQSDSCVGLLARQPTFLSIHTSLAKCNLPPYCRLYVQHGSDFGYGIMHRLLLLIHAKHSRNCVLFSEKEDNYLRDKLCSMVYNECRYIALSDFVVPDLLTEGIAFCGAIGHAHFLTNFWVKSLMMHQTADGCMMVDQGRGDDNFDREFVTDKYTITDDAEMLNGSCIKHMTALAIYVVSNVFRYIVETHY</sequence>
<dbReference type="PANTHER" id="PTHR33539">
    <property type="entry name" value="UPF0764 PROTEIN C16ORF89"/>
    <property type="match status" value="1"/>
</dbReference>
<dbReference type="RefSeq" id="XP_035430282.2">
    <property type="nucleotide sequence ID" value="XM_035574389.2"/>
</dbReference>
<evidence type="ECO:0000313" key="2">
    <source>
        <dbReference type="Proteomes" id="UP000829999"/>
    </source>
</evidence>
<dbReference type="PANTHER" id="PTHR33539:SF1">
    <property type="entry name" value="UPF0764 PROTEIN C16ORF89"/>
    <property type="match status" value="1"/>
</dbReference>
<gene>
    <name evidence="3" type="primary">LOC118262790</name>
</gene>
<accession>A0A9R0CV36</accession>
<keyword evidence="1" id="KW-0732">Signal</keyword>
<reference evidence="3" key="1">
    <citation type="submission" date="2025-08" db="UniProtKB">
        <authorList>
            <consortium name="RefSeq"/>
        </authorList>
    </citation>
    <scope>IDENTIFICATION</scope>
    <source>
        <tissue evidence="3">Whole larval tissue</tissue>
    </source>
</reference>
<name>A0A9R0CV36_SPOFR</name>
<dbReference type="Pfam" id="PF15882">
    <property type="entry name" value="DUF4735"/>
    <property type="match status" value="1"/>
</dbReference>
<proteinExistence type="predicted"/>
<organism evidence="2 3">
    <name type="scientific">Spodoptera frugiperda</name>
    <name type="common">Fall armyworm</name>
    <dbReference type="NCBI Taxonomy" id="7108"/>
    <lineage>
        <taxon>Eukaryota</taxon>
        <taxon>Metazoa</taxon>
        <taxon>Ecdysozoa</taxon>
        <taxon>Arthropoda</taxon>
        <taxon>Hexapoda</taxon>
        <taxon>Insecta</taxon>
        <taxon>Pterygota</taxon>
        <taxon>Neoptera</taxon>
        <taxon>Endopterygota</taxon>
        <taxon>Lepidoptera</taxon>
        <taxon>Glossata</taxon>
        <taxon>Ditrysia</taxon>
        <taxon>Noctuoidea</taxon>
        <taxon>Noctuidae</taxon>
        <taxon>Amphipyrinae</taxon>
        <taxon>Spodoptera</taxon>
    </lineage>
</organism>
<evidence type="ECO:0000313" key="3">
    <source>
        <dbReference type="RefSeq" id="XP_035430282.2"/>
    </source>
</evidence>
<dbReference type="InterPro" id="IPR031751">
    <property type="entry name" value="DUF4735"/>
</dbReference>
<dbReference type="Proteomes" id="UP000829999">
    <property type="component" value="Chromosome 12"/>
</dbReference>
<protein>
    <submittedName>
        <fullName evidence="3">Uncharacterized protein LOC118262790 isoform X1</fullName>
    </submittedName>
</protein>
<keyword evidence="2" id="KW-1185">Reference proteome</keyword>
<dbReference type="OrthoDB" id="5949187at2759"/>
<dbReference type="AlphaFoldDB" id="A0A9R0CV36"/>
<dbReference type="GO" id="GO:0016020">
    <property type="term" value="C:membrane"/>
    <property type="evidence" value="ECO:0007669"/>
    <property type="project" value="TreeGrafter"/>
</dbReference>
<evidence type="ECO:0000256" key="1">
    <source>
        <dbReference type="SAM" id="SignalP"/>
    </source>
</evidence>
<feature type="signal peptide" evidence="1">
    <location>
        <begin position="1"/>
        <end position="25"/>
    </location>
</feature>
<dbReference type="GO" id="GO:0005829">
    <property type="term" value="C:cytosol"/>
    <property type="evidence" value="ECO:0007669"/>
    <property type="project" value="TreeGrafter"/>
</dbReference>
<feature type="chain" id="PRO_5040167250" evidence="1">
    <location>
        <begin position="26"/>
        <end position="383"/>
    </location>
</feature>